<dbReference type="Gene3D" id="3.40.630.10">
    <property type="entry name" value="Zn peptidases"/>
    <property type="match status" value="1"/>
</dbReference>
<keyword evidence="2" id="KW-1185">Reference proteome</keyword>
<dbReference type="Gene3D" id="2.60.40.1120">
    <property type="entry name" value="Carboxypeptidase-like, regulatory domain"/>
    <property type="match status" value="1"/>
</dbReference>
<dbReference type="PANTHER" id="PTHR11532:SF62">
    <property type="entry name" value="CARBOXYPEPTIDASE D"/>
    <property type="match status" value="1"/>
</dbReference>
<dbReference type="GO" id="GO:0016485">
    <property type="term" value="P:protein processing"/>
    <property type="evidence" value="ECO:0007669"/>
    <property type="project" value="TreeGrafter"/>
</dbReference>
<gene>
    <name evidence="1" type="ORF">SVUK_LOCUS18243</name>
</gene>
<dbReference type="SUPFAM" id="SSF49464">
    <property type="entry name" value="Carboxypeptidase regulatory domain-like"/>
    <property type="match status" value="1"/>
</dbReference>
<evidence type="ECO:0008006" key="3">
    <source>
        <dbReference type="Google" id="ProtNLM"/>
    </source>
</evidence>
<dbReference type="OrthoDB" id="10249045at2759"/>
<reference evidence="1 2" key="1">
    <citation type="submission" date="2018-11" db="EMBL/GenBank/DDBJ databases">
        <authorList>
            <consortium name="Pathogen Informatics"/>
        </authorList>
    </citation>
    <scope>NUCLEOTIDE SEQUENCE [LARGE SCALE GENOMIC DNA]</scope>
</reference>
<dbReference type="Pfam" id="PF13620">
    <property type="entry name" value="CarboxypepD_reg"/>
    <property type="match status" value="1"/>
</dbReference>
<dbReference type="CDD" id="cd11308">
    <property type="entry name" value="Peptidase_M14NE-CP-C_like"/>
    <property type="match status" value="1"/>
</dbReference>
<accession>A0A3P7LKW0</accession>
<proteinExistence type="predicted"/>
<dbReference type="InterPro" id="IPR008969">
    <property type="entry name" value="CarboxyPept-like_regulatory"/>
</dbReference>
<organism evidence="1 2">
    <name type="scientific">Strongylus vulgaris</name>
    <name type="common">Blood worm</name>
    <dbReference type="NCBI Taxonomy" id="40348"/>
    <lineage>
        <taxon>Eukaryota</taxon>
        <taxon>Metazoa</taxon>
        <taxon>Ecdysozoa</taxon>
        <taxon>Nematoda</taxon>
        <taxon>Chromadorea</taxon>
        <taxon>Rhabditida</taxon>
        <taxon>Rhabditina</taxon>
        <taxon>Rhabditomorpha</taxon>
        <taxon>Strongyloidea</taxon>
        <taxon>Strongylidae</taxon>
        <taxon>Strongylus</taxon>
    </lineage>
</organism>
<name>A0A3P7LKW0_STRVU</name>
<dbReference type="GO" id="GO:0005615">
    <property type="term" value="C:extracellular space"/>
    <property type="evidence" value="ECO:0007669"/>
    <property type="project" value="TreeGrafter"/>
</dbReference>
<evidence type="ECO:0000313" key="2">
    <source>
        <dbReference type="Proteomes" id="UP000270094"/>
    </source>
</evidence>
<dbReference type="AlphaFoldDB" id="A0A3P7LKW0"/>
<dbReference type="GO" id="GO:0004181">
    <property type="term" value="F:metallocarboxypeptidase activity"/>
    <property type="evidence" value="ECO:0007669"/>
    <property type="project" value="TreeGrafter"/>
</dbReference>
<dbReference type="Proteomes" id="UP000270094">
    <property type="component" value="Unassembled WGS sequence"/>
</dbReference>
<dbReference type="SUPFAM" id="SSF53187">
    <property type="entry name" value="Zn-dependent exopeptidases"/>
    <property type="match status" value="1"/>
</dbReference>
<dbReference type="GO" id="GO:0006518">
    <property type="term" value="P:peptide metabolic process"/>
    <property type="evidence" value="ECO:0007669"/>
    <property type="project" value="TreeGrafter"/>
</dbReference>
<dbReference type="PANTHER" id="PTHR11532">
    <property type="entry name" value="PROTEASE M14 CARBOXYPEPTIDASE"/>
    <property type="match status" value="1"/>
</dbReference>
<dbReference type="InterPro" id="IPR050753">
    <property type="entry name" value="Peptidase_M14_domain"/>
</dbReference>
<dbReference type="EMBL" id="UYYB01121915">
    <property type="protein sequence ID" value="VDM83245.1"/>
    <property type="molecule type" value="Genomic_DNA"/>
</dbReference>
<sequence>MQDWQYINTNLLEITVEMGCYKFPTNDMMPKMWEEHKYALLSFLEMANTGVYGLVLDPNGKPALNATVAVEQGKLITATDLGEFWRMLSPGKHRLVVEAPGFESDMFEVTIGHEAVRHDFKLNVCGTRYGNETVYLRGNGNIRIAVIGISPRLFLIEWSFVMTIIKPF</sequence>
<protein>
    <recommendedName>
        <fullName evidence="3">Peptidase M14 carboxypeptidase A domain-containing protein</fullName>
    </recommendedName>
</protein>
<evidence type="ECO:0000313" key="1">
    <source>
        <dbReference type="EMBL" id="VDM83245.1"/>
    </source>
</evidence>